<sequence length="1429" mass="154929">MRERQRARRPPAPPVRQREALVPAGSGTAPSLLAKGPGLQTAEPLVSPLPAAPAEAQPEVPVAEEVALEAPAAAPPEVELLIPPPPPDLEQQTQARASRATGAMATTGSRQQNLPPPAESVAGARANVQEPEQETTARAQGNLTAALREQPAPSPEIEQLCDDIQDAIENKRPPDEASLRRADPEAAAQEVGDALNDDISGQSQSAADEYDAVNTEATGSPEQVSEPLPDTPPVGDLPNVAAANVTPPPATESDVSLEADRAATADRIAEADIDNEVTRNIPGPPFSDAREGMAELEQVAAENPAQVLLEQEEAVAASRQGMRDVESRALAALEASRDRTTLGSLQQQVAMAGSEEEQRIAAAAAAETIFSTARQAVNDQLEPMVTTAMSMWNTGKERIATAFDTELQRAKDMVDERHEGVGGAIVSIWDDVTGLPYEITRIYTSAERTFGRDICALIREISTYVNGIVIACEEIIDNADRDIAELFSNLPAGLQDWASQQQAGFEERLTGLRDDVHTAQQDFTDDLVNQAGAAVQEARERIDALREAAKGLIQKVADAIGAFIEDPVRAIINGLLTVVGIAPAAFWALIAQIEQVAADIADDPLRFANNLMDAVRLGFSNFFDNFFDHLLTGFINWLFSAMGTVGVELPPDTSLKSIITFFLQLMGLTWPNIREILVRHIGEQNVELIEKAYELLTLLIEEGPGGIFEMIKERLDPAAMMQTVIEAAVSYMVETIVSVATVRILGLFNPAGAVLQAIEAIYKVLKWIFENAARIFSLVQTIVGGIADLIAGNIAGMAAKTEQALVGMLVPAIDFIAGFLGLGNLPEKIAEVVGGFQQMVLGAVDRAIGFLVERARGLLAGLGIGGGEEDGDGGALDDEVGEEFRFSADNEGHRLWIDTTAGVDVMVASRATKLELKIREWNSTVGQRPEENQPRIRELLPLAANQLGITLESATEAKEDITDALTVEAGEDERADIQEAVQQNAEATADEGALVPILTELFDLFGEESILTKYEPEFTSVDTAAQDTVSTQAVEEESTYSAMAAWNNVRDALRERGIVQPLHRQPLGTGSGDARFQTRNFDQVFLPGLNAALSAFVSNNPGVAEERLLGVGVGRPQFAAARRRIVHFNEAPSGEDGAIARAVSLKEEFQNLLFQGGGITGAVAKAGEYFTETFTFRNTHTQYRVDPPPNPQLVNSHLVVNYQYSSFEDPNPKTFRVDISLVQGAFGEQFRHEVVGDYLVPKPRNTYGGVNVDTEFGGQVETAFLEARDNLPPLAPGPQRIRLERAHLIADWFQGSGYRNALNIIQTSRDFNQRNMNAIEDRLYQELTTQQGLYPNDVVNMRLKVVATYAVYDNDRLLNVVRNILEQSQDLAADRDALARQMVAEMSGSQSPRVTEDITYEAQIFVNDQSLFPLPIMRTGSDDFRTEEL</sequence>
<keyword evidence="4" id="KW-1185">Reference proteome</keyword>
<protein>
    <submittedName>
        <fullName evidence="3">Uncharacterized protein</fullName>
    </submittedName>
</protein>
<evidence type="ECO:0000256" key="2">
    <source>
        <dbReference type="SAM" id="MobiDB-lite"/>
    </source>
</evidence>
<name>A0A2S6I8T9_9BACT</name>
<comment type="caution">
    <text evidence="3">The sequence shown here is derived from an EMBL/GenBank/DDBJ whole genome shotgun (WGS) entry which is preliminary data.</text>
</comment>
<proteinExistence type="predicted"/>
<dbReference type="EMBL" id="PTJC01000005">
    <property type="protein sequence ID" value="PPK87914.1"/>
    <property type="molecule type" value="Genomic_DNA"/>
</dbReference>
<feature type="region of interest" description="Disordered" evidence="2">
    <location>
        <begin position="1"/>
        <end position="259"/>
    </location>
</feature>
<accession>A0A2S6I8T9</accession>
<dbReference type="RefSeq" id="WP_104418493.1">
    <property type="nucleotide sequence ID" value="NZ_PTJC01000005.1"/>
</dbReference>
<dbReference type="Proteomes" id="UP000237662">
    <property type="component" value="Unassembled WGS sequence"/>
</dbReference>
<feature type="coiled-coil region" evidence="1">
    <location>
        <begin position="528"/>
        <end position="555"/>
    </location>
</feature>
<keyword evidence="1" id="KW-0175">Coiled coil</keyword>
<organism evidence="3 4">
    <name type="scientific">Neolewinella xylanilytica</name>
    <dbReference type="NCBI Taxonomy" id="1514080"/>
    <lineage>
        <taxon>Bacteria</taxon>
        <taxon>Pseudomonadati</taxon>
        <taxon>Bacteroidota</taxon>
        <taxon>Saprospiria</taxon>
        <taxon>Saprospirales</taxon>
        <taxon>Lewinellaceae</taxon>
        <taxon>Neolewinella</taxon>
    </lineage>
</organism>
<reference evidence="3 4" key="1">
    <citation type="submission" date="2018-02" db="EMBL/GenBank/DDBJ databases">
        <title>Genomic Encyclopedia of Archaeal and Bacterial Type Strains, Phase II (KMG-II): from individual species to whole genera.</title>
        <authorList>
            <person name="Goeker M."/>
        </authorList>
    </citation>
    <scope>NUCLEOTIDE SEQUENCE [LARGE SCALE GENOMIC DNA]</scope>
    <source>
        <strain evidence="3 4">DSM 29526</strain>
    </source>
</reference>
<evidence type="ECO:0000313" key="3">
    <source>
        <dbReference type="EMBL" id="PPK87914.1"/>
    </source>
</evidence>
<feature type="compositionally biased region" description="Polar residues" evidence="2">
    <location>
        <begin position="134"/>
        <end position="143"/>
    </location>
</feature>
<feature type="compositionally biased region" description="Polar residues" evidence="2">
    <location>
        <begin position="104"/>
        <end position="113"/>
    </location>
</feature>
<dbReference type="OrthoDB" id="4317910at2"/>
<feature type="compositionally biased region" description="Basic and acidic residues" evidence="2">
    <location>
        <begin position="168"/>
        <end position="184"/>
    </location>
</feature>
<feature type="compositionally biased region" description="Low complexity" evidence="2">
    <location>
        <begin position="48"/>
        <end position="81"/>
    </location>
</feature>
<evidence type="ECO:0000256" key="1">
    <source>
        <dbReference type="SAM" id="Coils"/>
    </source>
</evidence>
<gene>
    <name evidence="3" type="ORF">CLV84_0873</name>
</gene>
<evidence type="ECO:0000313" key="4">
    <source>
        <dbReference type="Proteomes" id="UP000237662"/>
    </source>
</evidence>